<dbReference type="SUPFAM" id="SSF51679">
    <property type="entry name" value="Bacterial luciferase-like"/>
    <property type="match status" value="1"/>
</dbReference>
<evidence type="ECO:0000256" key="1">
    <source>
        <dbReference type="ARBA" id="ARBA00022630"/>
    </source>
</evidence>
<dbReference type="InterPro" id="IPR036661">
    <property type="entry name" value="Luciferase-like_sf"/>
</dbReference>
<gene>
    <name evidence="6" type="ORF">MPOR_34970</name>
</gene>
<proteinExistence type="predicted"/>
<dbReference type="PANTHER" id="PTHR42847">
    <property type="entry name" value="ALKANESULFONATE MONOOXYGENASE"/>
    <property type="match status" value="1"/>
</dbReference>
<keyword evidence="1" id="KW-0285">Flavoprotein</keyword>
<dbReference type="InterPro" id="IPR050172">
    <property type="entry name" value="SsuD_RutA_monooxygenase"/>
</dbReference>
<evidence type="ECO:0000313" key="7">
    <source>
        <dbReference type="Proteomes" id="UP000466785"/>
    </source>
</evidence>
<dbReference type="GO" id="GO:0008726">
    <property type="term" value="F:alkanesulfonate monooxygenase activity"/>
    <property type="evidence" value="ECO:0007669"/>
    <property type="project" value="TreeGrafter"/>
</dbReference>
<accession>A0A6N4VCW5</accession>
<dbReference type="InterPro" id="IPR011251">
    <property type="entry name" value="Luciferase-like_dom"/>
</dbReference>
<dbReference type="KEGG" id="mpof:MPOR_34970"/>
<reference evidence="6 7" key="1">
    <citation type="journal article" date="2019" name="Emerg. Microbes Infect.">
        <title>Comprehensive subspecies identification of 175 nontuberculous mycobacteria species based on 7547 genomic profiles.</title>
        <authorList>
            <person name="Matsumoto Y."/>
            <person name="Kinjo T."/>
            <person name="Motooka D."/>
            <person name="Nabeya D."/>
            <person name="Jung N."/>
            <person name="Uechi K."/>
            <person name="Horii T."/>
            <person name="Iida T."/>
            <person name="Fujita J."/>
            <person name="Nakamura S."/>
        </authorList>
    </citation>
    <scope>NUCLEOTIDE SEQUENCE [LARGE SCALE GENOMIC DNA]</scope>
    <source>
        <strain evidence="6 7">JCM 12603</strain>
    </source>
</reference>
<name>A0A6N4VCW5_9MYCO</name>
<keyword evidence="3" id="KW-0560">Oxidoreductase</keyword>
<evidence type="ECO:0000313" key="6">
    <source>
        <dbReference type="EMBL" id="BBX52471.1"/>
    </source>
</evidence>
<evidence type="ECO:0000256" key="3">
    <source>
        <dbReference type="ARBA" id="ARBA00023002"/>
    </source>
</evidence>
<protein>
    <submittedName>
        <fullName evidence="6">LLM class F420-dependent oxidoreductase</fullName>
    </submittedName>
</protein>
<dbReference type="EMBL" id="AP022570">
    <property type="protein sequence ID" value="BBX52471.1"/>
    <property type="molecule type" value="Genomic_DNA"/>
</dbReference>
<keyword evidence="4" id="KW-0503">Monooxygenase</keyword>
<dbReference type="PANTHER" id="PTHR42847:SF4">
    <property type="entry name" value="ALKANESULFONATE MONOOXYGENASE-RELATED"/>
    <property type="match status" value="1"/>
</dbReference>
<keyword evidence="7" id="KW-1185">Reference proteome</keyword>
<sequence length="323" mass="34574">MRSATRTILSSPPRAQHAYAASLPWMVVKIRFGVGLGPETATQDLPRIVDRLEAAGVDSLWFSEIVYSQAVDPFIGMAFALSRTTELKVGTSVAVLPGRQPVLVAKQLASLAALAPKRVLPVFGLRSALPAERGLFPVPTGRRGAVFDEALTVLRAALDPDVEEPLTFRGTYHDVRDVQILPKPAAPLDIWLGGASAAGYRRVGTHGDGWLGSFLTPDETAAARNQIVAAAGEAGRSIPADHYGINLAVGTGTLPAAVADSVRRRRPDLHPTDLVAEDWPALHAQLDGYLAAGLTKVVIRPAGPVDMPRFLDEFVRELIPRQN</sequence>
<dbReference type="Proteomes" id="UP000466785">
    <property type="component" value="Chromosome"/>
</dbReference>
<dbReference type="AlphaFoldDB" id="A0A6N4VCW5"/>
<evidence type="ECO:0000259" key="5">
    <source>
        <dbReference type="Pfam" id="PF00296"/>
    </source>
</evidence>
<organism evidence="6 7">
    <name type="scientific">Mycolicibacterium poriferae</name>
    <dbReference type="NCBI Taxonomy" id="39694"/>
    <lineage>
        <taxon>Bacteria</taxon>
        <taxon>Bacillati</taxon>
        <taxon>Actinomycetota</taxon>
        <taxon>Actinomycetes</taxon>
        <taxon>Mycobacteriales</taxon>
        <taxon>Mycobacteriaceae</taxon>
        <taxon>Mycolicibacterium</taxon>
    </lineage>
</organism>
<dbReference type="Gene3D" id="3.20.20.30">
    <property type="entry name" value="Luciferase-like domain"/>
    <property type="match status" value="1"/>
</dbReference>
<evidence type="ECO:0000256" key="2">
    <source>
        <dbReference type="ARBA" id="ARBA00022643"/>
    </source>
</evidence>
<dbReference type="GO" id="GO:0046306">
    <property type="term" value="P:alkanesulfonate catabolic process"/>
    <property type="evidence" value="ECO:0007669"/>
    <property type="project" value="TreeGrafter"/>
</dbReference>
<dbReference type="InterPro" id="IPR022402">
    <property type="entry name" value="F420_OxRdatse_MSMEG3544_pred"/>
</dbReference>
<evidence type="ECO:0000256" key="4">
    <source>
        <dbReference type="ARBA" id="ARBA00023033"/>
    </source>
</evidence>
<feature type="domain" description="Luciferase-like" evidence="5">
    <location>
        <begin position="27"/>
        <end position="251"/>
    </location>
</feature>
<dbReference type="NCBIfam" id="TIGR03854">
    <property type="entry name" value="F420_MSMEG_3544"/>
    <property type="match status" value="1"/>
</dbReference>
<keyword evidence="2" id="KW-0288">FMN</keyword>
<dbReference type="Pfam" id="PF00296">
    <property type="entry name" value="Bac_luciferase"/>
    <property type="match status" value="1"/>
</dbReference>